<evidence type="ECO:0000313" key="7">
    <source>
        <dbReference type="Proteomes" id="UP000249762"/>
    </source>
</evidence>
<protein>
    <submittedName>
        <fullName evidence="6">Energy-coupling factor transporter transmembrane protein EcfT</fullName>
    </submittedName>
</protein>
<dbReference type="CDD" id="cd16914">
    <property type="entry name" value="EcfT"/>
    <property type="match status" value="1"/>
</dbReference>
<keyword evidence="3 5" id="KW-1133">Transmembrane helix</keyword>
<name>A0A328PJ88_9MOLU</name>
<evidence type="ECO:0000256" key="3">
    <source>
        <dbReference type="ARBA" id="ARBA00022989"/>
    </source>
</evidence>
<proteinExistence type="predicted"/>
<gene>
    <name evidence="6" type="ORF">DNK47_00905</name>
</gene>
<evidence type="ECO:0000256" key="4">
    <source>
        <dbReference type="ARBA" id="ARBA00023136"/>
    </source>
</evidence>
<comment type="subcellular location">
    <subcellularLocation>
        <location evidence="1">Membrane</location>
        <topology evidence="1">Multi-pass membrane protein</topology>
    </subcellularLocation>
</comment>
<keyword evidence="4 5" id="KW-0472">Membrane</keyword>
<dbReference type="PANTHER" id="PTHR33514:SF13">
    <property type="entry name" value="PROTEIN ABCI12, CHLOROPLASTIC"/>
    <property type="match status" value="1"/>
</dbReference>
<sequence length="388" mass="42945">MKLIAFILLTFLIFSKIGILLHLLLLAFTLLILYFSGSFALLYKKLLCLYVGIYLFLFTVNWIFNKNPGFWDKNYLTSAYSDLGSISPFSFRGRQNSSSSGNGTSNIEVGWQLGGEVVKHCSAKTGTGCCKCAKGSGGSEIFSANSVEELKKACECAQQNKADCCKDTTGINCCTLKNHLKGLKTFYVTSASGKKIAGFIPKWYTVTLFQFLLAFNMSNKLVMMIALSSALSHTTDLTSFTFAIGQLIRPLKFLKIPVKEITLVISLAIRFIPSLLVETLRIVKAQSSRGIDFKNGRLRDKASAFLSLFIPLFIISMIKSRELANAMISRAYLPKAGRTSYRTYSINYLSLGLFGATIVFITICFYFVFSSSYISCFGPIDPLLLVAT</sequence>
<dbReference type="EMBL" id="QKVO01000002">
    <property type="protein sequence ID" value="RAO95173.1"/>
    <property type="molecule type" value="Genomic_DNA"/>
</dbReference>
<feature type="transmembrane region" description="Helical" evidence="5">
    <location>
        <begin position="47"/>
        <end position="64"/>
    </location>
</feature>
<evidence type="ECO:0000313" key="6">
    <source>
        <dbReference type="EMBL" id="RAO95173.1"/>
    </source>
</evidence>
<feature type="transmembrane region" description="Helical" evidence="5">
    <location>
        <begin position="6"/>
        <end position="35"/>
    </location>
</feature>
<comment type="caution">
    <text evidence="6">The sequence shown here is derived from an EMBL/GenBank/DDBJ whole genome shotgun (WGS) entry which is preliminary data.</text>
</comment>
<keyword evidence="2 5" id="KW-0812">Transmembrane</keyword>
<feature type="transmembrane region" description="Helical" evidence="5">
    <location>
        <begin position="348"/>
        <end position="369"/>
    </location>
</feature>
<dbReference type="PANTHER" id="PTHR33514">
    <property type="entry name" value="PROTEIN ABCI12, CHLOROPLASTIC"/>
    <property type="match status" value="1"/>
</dbReference>
<dbReference type="InterPro" id="IPR003339">
    <property type="entry name" value="ABC/ECF_trnsptr_transmembrane"/>
</dbReference>
<dbReference type="GO" id="GO:0005886">
    <property type="term" value="C:plasma membrane"/>
    <property type="evidence" value="ECO:0007669"/>
    <property type="project" value="TreeGrafter"/>
</dbReference>
<dbReference type="Proteomes" id="UP000249762">
    <property type="component" value="Unassembled WGS sequence"/>
</dbReference>
<dbReference type="OrthoDB" id="8075495at2"/>
<organism evidence="6 7">
    <name type="scientific">Mycoplasma wenyonii</name>
    <dbReference type="NCBI Taxonomy" id="65123"/>
    <lineage>
        <taxon>Bacteria</taxon>
        <taxon>Bacillati</taxon>
        <taxon>Mycoplasmatota</taxon>
        <taxon>Mollicutes</taxon>
        <taxon>Mycoplasmataceae</taxon>
        <taxon>Mycoplasma</taxon>
    </lineage>
</organism>
<accession>A0A328PJ88</accession>
<dbReference type="AlphaFoldDB" id="A0A328PJ88"/>
<reference evidence="7" key="1">
    <citation type="submission" date="2018-06" db="EMBL/GenBank/DDBJ databases">
        <authorList>
            <person name="Martinez Ocampo F."/>
            <person name="Quiroz Castaneda R.E."/>
            <person name="Rojas Lopez X."/>
        </authorList>
    </citation>
    <scope>NUCLEOTIDE SEQUENCE [LARGE SCALE GENOMIC DNA]</scope>
    <source>
        <strain evidence="7">INIFAP02</strain>
    </source>
</reference>
<keyword evidence="7" id="KW-1185">Reference proteome</keyword>
<evidence type="ECO:0000256" key="1">
    <source>
        <dbReference type="ARBA" id="ARBA00004141"/>
    </source>
</evidence>
<evidence type="ECO:0000256" key="2">
    <source>
        <dbReference type="ARBA" id="ARBA00022692"/>
    </source>
</evidence>
<dbReference type="Pfam" id="PF02361">
    <property type="entry name" value="CbiQ"/>
    <property type="match status" value="1"/>
</dbReference>
<evidence type="ECO:0000256" key="5">
    <source>
        <dbReference type="SAM" id="Phobius"/>
    </source>
</evidence>